<name>A0A1S1YV79_FLAPC</name>
<feature type="signal peptide" evidence="1">
    <location>
        <begin position="1"/>
        <end position="20"/>
    </location>
</feature>
<evidence type="ECO:0000256" key="1">
    <source>
        <dbReference type="SAM" id="SignalP"/>
    </source>
</evidence>
<organism evidence="2 3">
    <name type="scientific">Flammeovirga pacifica</name>
    <dbReference type="NCBI Taxonomy" id="915059"/>
    <lineage>
        <taxon>Bacteria</taxon>
        <taxon>Pseudomonadati</taxon>
        <taxon>Bacteroidota</taxon>
        <taxon>Cytophagia</taxon>
        <taxon>Cytophagales</taxon>
        <taxon>Flammeovirgaceae</taxon>
        <taxon>Flammeovirga</taxon>
    </lineage>
</organism>
<dbReference type="Proteomes" id="UP000179797">
    <property type="component" value="Unassembled WGS sequence"/>
</dbReference>
<gene>
    <name evidence="2" type="ORF">NH26_24540</name>
</gene>
<sequence length="113" mass="12695">MKNLILSLLLLTLTCFTTSAGLAITDKKQPTEKEASLDTSEQQHHFNNSHNVAVNSYMVNVGRGATYFGISKKLSKVSGIDWSWDLVDRVQESHQIKYEGEILKPNQKFAINL</sequence>
<dbReference type="RefSeq" id="WP_044217378.1">
    <property type="nucleotide sequence ID" value="NZ_JRYR02000002.1"/>
</dbReference>
<proteinExistence type="predicted"/>
<protein>
    <recommendedName>
        <fullName evidence="4">LysM domain-containing protein</fullName>
    </recommendedName>
</protein>
<evidence type="ECO:0000313" key="3">
    <source>
        <dbReference type="Proteomes" id="UP000179797"/>
    </source>
</evidence>
<evidence type="ECO:0000313" key="2">
    <source>
        <dbReference type="EMBL" id="OHX64735.1"/>
    </source>
</evidence>
<comment type="caution">
    <text evidence="2">The sequence shown here is derived from an EMBL/GenBank/DDBJ whole genome shotgun (WGS) entry which is preliminary data.</text>
</comment>
<feature type="chain" id="PRO_5010178388" description="LysM domain-containing protein" evidence="1">
    <location>
        <begin position="21"/>
        <end position="113"/>
    </location>
</feature>
<reference evidence="2 3" key="1">
    <citation type="journal article" date="2012" name="Int. J. Syst. Evol. Microbiol.">
        <title>Flammeovirga pacifica sp. nov., isolated from deep-sea sediment.</title>
        <authorList>
            <person name="Xu H."/>
            <person name="Fu Y."/>
            <person name="Yang N."/>
            <person name="Ding Z."/>
            <person name="Lai Q."/>
            <person name="Zeng R."/>
        </authorList>
    </citation>
    <scope>NUCLEOTIDE SEQUENCE [LARGE SCALE GENOMIC DNA]</scope>
    <source>
        <strain evidence="3">DSM 24597 / LMG 26175 / WPAGA1</strain>
    </source>
</reference>
<dbReference type="OrthoDB" id="980351at2"/>
<keyword evidence="1" id="KW-0732">Signal</keyword>
<accession>A0A1S1YV79</accession>
<dbReference type="EMBL" id="JRYR02000002">
    <property type="protein sequence ID" value="OHX64735.1"/>
    <property type="molecule type" value="Genomic_DNA"/>
</dbReference>
<evidence type="ECO:0008006" key="4">
    <source>
        <dbReference type="Google" id="ProtNLM"/>
    </source>
</evidence>
<dbReference type="AlphaFoldDB" id="A0A1S1YV79"/>
<keyword evidence="3" id="KW-1185">Reference proteome</keyword>